<dbReference type="Gene3D" id="3.40.190.10">
    <property type="entry name" value="Periplasmic binding protein-like II"/>
    <property type="match status" value="2"/>
</dbReference>
<sequence>MKLLYSFIPWAIAIFSVNAMASCEPVQFGYLDQHRPPYWLGRGSVVPDPPGASVELLKMFAASAGCPAMFKRLPVLRIKPALVSGDIDIAPMDENGVHTAGIVFPRDKNERLDSKRSVPQVLVTFVRAADHIPRSADPMNLFKGRLVGITLGSAYAARLEQAGIKVDSGAIDLARNFDKLMLRRVDGFAITLVSVDDLDAYVSQHYGRQVVRLSKPIYSDRIWLAANQRYYNLHRPEVEAMWTWLGTKGNKEFEVLLEKYSRIP</sequence>
<keyword evidence="1" id="KW-0732">Signal</keyword>
<reference evidence="2 3" key="1">
    <citation type="submission" date="2020-07" db="EMBL/GenBank/DDBJ databases">
        <title>Novel species isolated from subtropical streams in China.</title>
        <authorList>
            <person name="Lu H."/>
        </authorList>
    </citation>
    <scope>NUCLEOTIDE SEQUENCE [LARGE SCALE GENOMIC DNA]</scope>
    <source>
        <strain evidence="2 3">FT3S</strain>
    </source>
</reference>
<dbReference type="EMBL" id="JACEZS010000025">
    <property type="protein sequence ID" value="MBA5608138.1"/>
    <property type="molecule type" value="Genomic_DNA"/>
</dbReference>
<feature type="signal peptide" evidence="1">
    <location>
        <begin position="1"/>
        <end position="21"/>
    </location>
</feature>
<feature type="chain" id="PRO_5030673120" description="Transporter substrate-binding domain-containing protein" evidence="1">
    <location>
        <begin position="22"/>
        <end position="264"/>
    </location>
</feature>
<name>A0A7W2ELL9_9BURK</name>
<dbReference type="PROSITE" id="PS51257">
    <property type="entry name" value="PROKAR_LIPOPROTEIN"/>
    <property type="match status" value="1"/>
</dbReference>
<evidence type="ECO:0000256" key="1">
    <source>
        <dbReference type="SAM" id="SignalP"/>
    </source>
</evidence>
<evidence type="ECO:0000313" key="3">
    <source>
        <dbReference type="Proteomes" id="UP000566711"/>
    </source>
</evidence>
<dbReference type="RefSeq" id="WP_182220311.1">
    <property type="nucleotide sequence ID" value="NZ_JACEZS010000025.1"/>
</dbReference>
<evidence type="ECO:0008006" key="4">
    <source>
        <dbReference type="Google" id="ProtNLM"/>
    </source>
</evidence>
<keyword evidence="3" id="KW-1185">Reference proteome</keyword>
<organism evidence="2 3">
    <name type="scientific">Rugamonas fusca</name>
    <dbReference type="NCBI Taxonomy" id="2758568"/>
    <lineage>
        <taxon>Bacteria</taxon>
        <taxon>Pseudomonadati</taxon>
        <taxon>Pseudomonadota</taxon>
        <taxon>Betaproteobacteria</taxon>
        <taxon>Burkholderiales</taxon>
        <taxon>Oxalobacteraceae</taxon>
        <taxon>Telluria group</taxon>
        <taxon>Rugamonas</taxon>
    </lineage>
</organism>
<comment type="caution">
    <text evidence="2">The sequence shown here is derived from an EMBL/GenBank/DDBJ whole genome shotgun (WGS) entry which is preliminary data.</text>
</comment>
<protein>
    <recommendedName>
        <fullName evidence="4">Transporter substrate-binding domain-containing protein</fullName>
    </recommendedName>
</protein>
<gene>
    <name evidence="2" type="ORF">H3H36_22570</name>
</gene>
<accession>A0A7W2ELL9</accession>
<dbReference type="SUPFAM" id="SSF53850">
    <property type="entry name" value="Periplasmic binding protein-like II"/>
    <property type="match status" value="1"/>
</dbReference>
<evidence type="ECO:0000313" key="2">
    <source>
        <dbReference type="EMBL" id="MBA5608138.1"/>
    </source>
</evidence>
<dbReference type="Proteomes" id="UP000566711">
    <property type="component" value="Unassembled WGS sequence"/>
</dbReference>
<dbReference type="AlphaFoldDB" id="A0A7W2ELL9"/>
<proteinExistence type="predicted"/>